<protein>
    <recommendedName>
        <fullName evidence="2">ribonuclease H</fullName>
        <ecNumber evidence="2">3.1.26.4</ecNumber>
    </recommendedName>
</protein>
<evidence type="ECO:0000256" key="1">
    <source>
        <dbReference type="ARBA" id="ARBA00010879"/>
    </source>
</evidence>
<dbReference type="PANTHER" id="PTHR24559:SF440">
    <property type="entry name" value="RIBONUCLEASE H"/>
    <property type="match status" value="1"/>
</dbReference>
<accession>A0AAD9DX15</accession>
<organism evidence="4 5">
    <name type="scientific">Electrophorus voltai</name>
    <dbReference type="NCBI Taxonomy" id="2609070"/>
    <lineage>
        <taxon>Eukaryota</taxon>
        <taxon>Metazoa</taxon>
        <taxon>Chordata</taxon>
        <taxon>Craniata</taxon>
        <taxon>Vertebrata</taxon>
        <taxon>Euteleostomi</taxon>
        <taxon>Actinopterygii</taxon>
        <taxon>Neopterygii</taxon>
        <taxon>Teleostei</taxon>
        <taxon>Ostariophysi</taxon>
        <taxon>Gymnotiformes</taxon>
        <taxon>Gymnotoidei</taxon>
        <taxon>Gymnotidae</taxon>
        <taxon>Electrophorus</taxon>
    </lineage>
</organism>
<name>A0AAD9DX15_9TELE</name>
<dbReference type="Proteomes" id="UP001239994">
    <property type="component" value="Unassembled WGS sequence"/>
</dbReference>
<feature type="domain" description="Reverse transcriptase" evidence="3">
    <location>
        <begin position="1"/>
        <end position="272"/>
    </location>
</feature>
<dbReference type="CDD" id="cd01647">
    <property type="entry name" value="RT_LTR"/>
    <property type="match status" value="1"/>
</dbReference>
<comment type="caution">
    <text evidence="4">The sequence shown here is derived from an EMBL/GenBank/DDBJ whole genome shotgun (WGS) entry which is preliminary data.</text>
</comment>
<dbReference type="SUPFAM" id="SSF56672">
    <property type="entry name" value="DNA/RNA polymerases"/>
    <property type="match status" value="1"/>
</dbReference>
<keyword evidence="5" id="KW-1185">Reference proteome</keyword>
<sequence>MERKDYISFEKFLKGMGVCPAIGEDEERSNAVISTGICQNGKDNRRADQRLRVDHTAGRSMDTAQDGRTKDRQQCVDSGATGNVVDWGFAKSLGIKAITLHSSLSIQAPDPGYITHVTLHVLLITTGEHTEWDCTISLKEGAVSPQPGSFFVKKKEEGPETMRGLPRAQQATNSVPVSFPLVPAALEQLRGARYFTKLDLWSAYNLIWVREGDERKTAFSISTGHYKYLVLLYGLTMAPPIFQAYINEVLREFLGRSVIAYIDDNLYFSSWN</sequence>
<dbReference type="Pfam" id="PF00078">
    <property type="entry name" value="RVT_1"/>
    <property type="match status" value="1"/>
</dbReference>
<dbReference type="EMBL" id="JAROKS010000016">
    <property type="protein sequence ID" value="KAK1794642.1"/>
    <property type="molecule type" value="Genomic_DNA"/>
</dbReference>
<gene>
    <name evidence="4" type="ORF">P4O66_001357</name>
</gene>
<proteinExistence type="inferred from homology"/>
<evidence type="ECO:0000259" key="3">
    <source>
        <dbReference type="PROSITE" id="PS50878"/>
    </source>
</evidence>
<dbReference type="GO" id="GO:0004523">
    <property type="term" value="F:RNA-DNA hybrid ribonuclease activity"/>
    <property type="evidence" value="ECO:0007669"/>
    <property type="project" value="UniProtKB-EC"/>
</dbReference>
<dbReference type="InterPro" id="IPR043502">
    <property type="entry name" value="DNA/RNA_pol_sf"/>
</dbReference>
<dbReference type="AlphaFoldDB" id="A0AAD9DX15"/>
<dbReference type="InterPro" id="IPR000477">
    <property type="entry name" value="RT_dom"/>
</dbReference>
<dbReference type="InterPro" id="IPR053134">
    <property type="entry name" value="RNA-dir_DNA_polymerase"/>
</dbReference>
<dbReference type="Gene3D" id="3.30.70.270">
    <property type="match status" value="1"/>
</dbReference>
<dbReference type="EC" id="3.1.26.4" evidence="2"/>
<comment type="similarity">
    <text evidence="1">Belongs to the beta type-B retroviral polymerase family. HERV class-II K(HML-2) pol subfamily.</text>
</comment>
<evidence type="ECO:0000313" key="4">
    <source>
        <dbReference type="EMBL" id="KAK1794642.1"/>
    </source>
</evidence>
<dbReference type="PANTHER" id="PTHR24559">
    <property type="entry name" value="TRANSPOSON TY3-I GAG-POL POLYPROTEIN"/>
    <property type="match status" value="1"/>
</dbReference>
<evidence type="ECO:0000256" key="2">
    <source>
        <dbReference type="ARBA" id="ARBA00012180"/>
    </source>
</evidence>
<evidence type="ECO:0000313" key="5">
    <source>
        <dbReference type="Proteomes" id="UP001239994"/>
    </source>
</evidence>
<reference evidence="4" key="1">
    <citation type="submission" date="2023-03" db="EMBL/GenBank/DDBJ databases">
        <title>Electrophorus voltai genome.</title>
        <authorList>
            <person name="Bian C."/>
        </authorList>
    </citation>
    <scope>NUCLEOTIDE SEQUENCE</scope>
    <source>
        <strain evidence="4">CB-2022</strain>
        <tissue evidence="4">Muscle</tissue>
    </source>
</reference>
<dbReference type="PROSITE" id="PS50878">
    <property type="entry name" value="RT_POL"/>
    <property type="match status" value="1"/>
</dbReference>
<dbReference type="InterPro" id="IPR043128">
    <property type="entry name" value="Rev_trsase/Diguanyl_cyclase"/>
</dbReference>